<protein>
    <recommendedName>
        <fullName evidence="2">PH domain-containing protein</fullName>
    </recommendedName>
</protein>
<accession>A0A1V9YQB1</accession>
<dbReference type="Proteomes" id="UP000243579">
    <property type="component" value="Unassembled WGS sequence"/>
</dbReference>
<dbReference type="AlphaFoldDB" id="A0A1V9YQB1"/>
<dbReference type="SMART" id="SM00233">
    <property type="entry name" value="PH"/>
    <property type="match status" value="2"/>
</dbReference>
<evidence type="ECO:0000256" key="1">
    <source>
        <dbReference type="SAM" id="MobiDB-lite"/>
    </source>
</evidence>
<dbReference type="InterPro" id="IPR001849">
    <property type="entry name" value="PH_domain"/>
</dbReference>
<dbReference type="PROSITE" id="PS50003">
    <property type="entry name" value="PH_DOMAIN"/>
    <property type="match status" value="2"/>
</dbReference>
<dbReference type="Gene3D" id="2.30.29.30">
    <property type="entry name" value="Pleckstrin-homology domain (PH domain)/Phosphotyrosine-binding domain (PTB)"/>
    <property type="match status" value="2"/>
</dbReference>
<name>A0A1V9YQB1_ACHHY</name>
<dbReference type="SUPFAM" id="SSF50729">
    <property type="entry name" value="PH domain-like"/>
    <property type="match status" value="2"/>
</dbReference>
<feature type="compositionally biased region" description="Low complexity" evidence="1">
    <location>
        <begin position="267"/>
        <end position="285"/>
    </location>
</feature>
<feature type="domain" description="PH" evidence="2">
    <location>
        <begin position="5"/>
        <end position="58"/>
    </location>
</feature>
<dbReference type="PANTHER" id="PTHR14336">
    <property type="entry name" value="TANDEM PH DOMAIN CONTAINING PROTEIN"/>
    <property type="match status" value="1"/>
</dbReference>
<feature type="domain" description="PH" evidence="2">
    <location>
        <begin position="130"/>
        <end position="220"/>
    </location>
</feature>
<gene>
    <name evidence="3" type="ORF">ACHHYP_07977</name>
</gene>
<sequence>MASGGASWEGWIHKQGSLVPTWKKRYMVLKGRHIAYYDKEASNPRAKEKGTFTLAAVERNPEINHGLTLAGYDGKIMRIYTKTVGEFVLCYNAMTSACSEPEPKAAPMLNRADTSMSYRFERSSSSVNRAVTHSGWLEKEGQNVKSWKKRFFVLSGTDLTYYDRIGGTEKGGGRVVDVTYSYERRNSLTFVLNNDRILNVTADSEADMQNWYSAACGVLGKSTGAIGGASSKPIFNYQSPQSFQGGYGRASSREYDGGYNNGGNSRHYSVGSQGSSYSSSHMGQSPASQPYRMRDASSSSADSNQYDPNSYPSPPATYNPDAAADVWQSKPTSGFPSAASPVYSKPVASVYKADQPVFSKALVDNQAPVSPAFKPVTKPSVVDNQTPVSPPYKPMAKPPVVPVVEAPRASYDPTQAAEHWKAEPAAPSANLQSFLDKYMPADNAPLPVSVAKAPPVPALQPVAPAAPVVAEVAKPVVAPMAPVITPVVASVAPVTKPIVASIPAEAKPVGASSPVVEFSRPPPAVVEVTHNVTHSVTVNQTVVQNVTTVAAPITINVAAPPAPVAAPAQAAPRAVAPAITPVVSPVVTPVTAPVTAPKANPVVAVVAPAPRSVSSDSSYEHVEGASSGNNDDLFEPAHGEDSDSDDGTRAGDDEPVVQPLVQVIPKSDYAPEVRKPAAGPLYVDTAPKEPLWVPSFPERQPSFDADVGADDEPNADTEDDKGVASHPRVPPAVEIVPKSDFAPTVLPPATTSYVPTTERSAEVLRVWAPSFPEATAATATDDAEVYADANDADDADDADDNTDAPRVTPAVHVVEKSDYAPEVRAPAEHPAVAVATAEPLWMPSFPAPPVVAADVAEDEEEEVVEVAHEHVEGRCGVDCEHRVKAHPKAEYVSAPGKAAEDMILPPPKAHYRHLESDQEPAGNLAPLAASSVEPVKGKRDRKNKDKLASDAPKSCCTVM</sequence>
<dbReference type="OrthoDB" id="185175at2759"/>
<organism evidence="3 4">
    <name type="scientific">Achlya hypogyna</name>
    <name type="common">Oomycete</name>
    <name type="synonym">Protoachlya hypogyna</name>
    <dbReference type="NCBI Taxonomy" id="1202772"/>
    <lineage>
        <taxon>Eukaryota</taxon>
        <taxon>Sar</taxon>
        <taxon>Stramenopiles</taxon>
        <taxon>Oomycota</taxon>
        <taxon>Saprolegniomycetes</taxon>
        <taxon>Saprolegniales</taxon>
        <taxon>Achlyaceae</taxon>
        <taxon>Achlya</taxon>
    </lineage>
</organism>
<evidence type="ECO:0000313" key="3">
    <source>
        <dbReference type="EMBL" id="OQR87827.1"/>
    </source>
</evidence>
<evidence type="ECO:0000259" key="2">
    <source>
        <dbReference type="PROSITE" id="PS50003"/>
    </source>
</evidence>
<comment type="caution">
    <text evidence="3">The sequence shown here is derived from an EMBL/GenBank/DDBJ whole genome shotgun (WGS) entry which is preliminary data.</text>
</comment>
<feature type="region of interest" description="Disordered" evidence="1">
    <location>
        <begin position="914"/>
        <end position="959"/>
    </location>
</feature>
<feature type="compositionally biased region" description="Acidic residues" evidence="1">
    <location>
        <begin position="707"/>
        <end position="719"/>
    </location>
</feature>
<feature type="region of interest" description="Disordered" evidence="1">
    <location>
        <begin position="610"/>
        <end position="656"/>
    </location>
</feature>
<feature type="region of interest" description="Disordered" evidence="1">
    <location>
        <begin position="243"/>
        <end position="322"/>
    </location>
</feature>
<proteinExistence type="predicted"/>
<dbReference type="EMBL" id="JNBR01001422">
    <property type="protein sequence ID" value="OQR87827.1"/>
    <property type="molecule type" value="Genomic_DNA"/>
</dbReference>
<dbReference type="Pfam" id="PF00169">
    <property type="entry name" value="PH"/>
    <property type="match status" value="2"/>
</dbReference>
<keyword evidence="4" id="KW-1185">Reference proteome</keyword>
<feature type="region of interest" description="Disordered" evidence="1">
    <location>
        <begin position="695"/>
        <end position="729"/>
    </location>
</feature>
<dbReference type="InterPro" id="IPR011993">
    <property type="entry name" value="PH-like_dom_sf"/>
</dbReference>
<dbReference type="InterPro" id="IPR051707">
    <property type="entry name" value="PI-Interact_SigTrans_Reg"/>
</dbReference>
<reference evidence="3 4" key="1">
    <citation type="journal article" date="2014" name="Genome Biol. Evol.">
        <title>The secreted proteins of Achlya hypogyna and Thraustotheca clavata identify the ancestral oomycete secretome and reveal gene acquisitions by horizontal gene transfer.</title>
        <authorList>
            <person name="Misner I."/>
            <person name="Blouin N."/>
            <person name="Leonard G."/>
            <person name="Richards T.A."/>
            <person name="Lane C.E."/>
        </authorList>
    </citation>
    <scope>NUCLEOTIDE SEQUENCE [LARGE SCALE GENOMIC DNA]</scope>
    <source>
        <strain evidence="3 4">ATCC 48635</strain>
    </source>
</reference>
<dbReference type="STRING" id="1202772.A0A1V9YQB1"/>
<evidence type="ECO:0000313" key="4">
    <source>
        <dbReference type="Proteomes" id="UP000243579"/>
    </source>
</evidence>
<feature type="compositionally biased region" description="Basic and acidic residues" evidence="1">
    <location>
        <begin position="635"/>
        <end position="652"/>
    </location>
</feature>